<feature type="transmembrane region" description="Helical" evidence="2">
    <location>
        <begin position="405"/>
        <end position="425"/>
    </location>
</feature>
<dbReference type="GO" id="GO:0006814">
    <property type="term" value="P:sodium ion transport"/>
    <property type="evidence" value="ECO:0007669"/>
    <property type="project" value="InterPro"/>
</dbReference>
<dbReference type="PANTHER" id="PTHR11328">
    <property type="entry name" value="MAJOR FACILITATOR SUPERFAMILY DOMAIN-CONTAINING PROTEIN"/>
    <property type="match status" value="1"/>
</dbReference>
<dbReference type="InterPro" id="IPR001927">
    <property type="entry name" value="Na/Gal_symport"/>
</dbReference>
<gene>
    <name evidence="3" type="ORF">NAF29_02655</name>
</gene>
<dbReference type="CDD" id="cd17332">
    <property type="entry name" value="MFS_MelB_like"/>
    <property type="match status" value="1"/>
</dbReference>
<keyword evidence="2" id="KW-0812">Transmembrane</keyword>
<feature type="transmembrane region" description="Helical" evidence="2">
    <location>
        <begin position="229"/>
        <end position="247"/>
    </location>
</feature>
<keyword evidence="4" id="KW-1185">Reference proteome</keyword>
<protein>
    <submittedName>
        <fullName evidence="3">MFS transporter</fullName>
    </submittedName>
</protein>
<name>A0AA41W474_9GAMM</name>
<dbReference type="PANTHER" id="PTHR11328:SF24">
    <property type="entry name" value="MAJOR FACILITATOR SUPERFAMILY (MFS) PROFILE DOMAIN-CONTAINING PROTEIN"/>
    <property type="match status" value="1"/>
</dbReference>
<dbReference type="Gene3D" id="1.20.1250.20">
    <property type="entry name" value="MFS general substrate transporter like domains"/>
    <property type="match status" value="2"/>
</dbReference>
<feature type="transmembrane region" description="Helical" evidence="2">
    <location>
        <begin position="319"/>
        <end position="343"/>
    </location>
</feature>
<evidence type="ECO:0000256" key="1">
    <source>
        <dbReference type="ARBA" id="ARBA00009617"/>
    </source>
</evidence>
<dbReference type="NCBIfam" id="TIGR00792">
    <property type="entry name" value="gph"/>
    <property type="match status" value="1"/>
</dbReference>
<reference evidence="3 4" key="1">
    <citation type="journal article" date="2013" name="Antonie Van Leeuwenhoek">
        <title>Echinimonas agarilytica gen. nov., sp. nov., a new gammaproteobacterium isolated from the sea urchin Strongylocentrotus intermedius.</title>
        <authorList>
            <person name="Nedashkovskaya O.I."/>
            <person name="Stenkova A.M."/>
            <person name="Zhukova N.V."/>
            <person name="Van Trappen S."/>
            <person name="Lee J.S."/>
            <person name="Kim S.B."/>
        </authorList>
    </citation>
    <scope>NUCLEOTIDE SEQUENCE [LARGE SCALE GENOMIC DNA]</scope>
    <source>
        <strain evidence="3 4">KMM 6351</strain>
    </source>
</reference>
<evidence type="ECO:0000313" key="3">
    <source>
        <dbReference type="EMBL" id="MCM2678571.1"/>
    </source>
</evidence>
<dbReference type="Proteomes" id="UP001165393">
    <property type="component" value="Unassembled WGS sequence"/>
</dbReference>
<feature type="transmembrane region" description="Helical" evidence="2">
    <location>
        <begin position="106"/>
        <end position="128"/>
    </location>
</feature>
<dbReference type="EMBL" id="JAMQGP010000001">
    <property type="protein sequence ID" value="MCM2678571.1"/>
    <property type="molecule type" value="Genomic_DNA"/>
</dbReference>
<keyword evidence="2" id="KW-0472">Membrane</keyword>
<dbReference type="AlphaFoldDB" id="A0AA41W474"/>
<comment type="similarity">
    <text evidence="1">Belongs to the sodium:galactoside symporter (TC 2.A.2) family.</text>
</comment>
<dbReference type="GO" id="GO:0008643">
    <property type="term" value="P:carbohydrate transport"/>
    <property type="evidence" value="ECO:0007669"/>
    <property type="project" value="InterPro"/>
</dbReference>
<keyword evidence="2" id="KW-1133">Transmembrane helix</keyword>
<dbReference type="RefSeq" id="WP_251259934.1">
    <property type="nucleotide sequence ID" value="NZ_JAMQGP010000001.1"/>
</dbReference>
<feature type="transmembrane region" description="Helical" evidence="2">
    <location>
        <begin position="77"/>
        <end position="94"/>
    </location>
</feature>
<feature type="transmembrane region" description="Helical" evidence="2">
    <location>
        <begin position="267"/>
        <end position="287"/>
    </location>
</feature>
<organism evidence="3 4">
    <name type="scientific">Echinimonas agarilytica</name>
    <dbReference type="NCBI Taxonomy" id="1215918"/>
    <lineage>
        <taxon>Bacteria</taxon>
        <taxon>Pseudomonadati</taxon>
        <taxon>Pseudomonadota</taxon>
        <taxon>Gammaproteobacteria</taxon>
        <taxon>Alteromonadales</taxon>
        <taxon>Echinimonadaceae</taxon>
        <taxon>Echinimonas</taxon>
    </lineage>
</organism>
<feature type="transmembrane region" description="Helical" evidence="2">
    <location>
        <begin position="148"/>
        <end position="170"/>
    </location>
</feature>
<dbReference type="InterPro" id="IPR039672">
    <property type="entry name" value="MFS_2"/>
</dbReference>
<dbReference type="SUPFAM" id="SSF103473">
    <property type="entry name" value="MFS general substrate transporter"/>
    <property type="match status" value="1"/>
</dbReference>
<evidence type="ECO:0000313" key="4">
    <source>
        <dbReference type="Proteomes" id="UP001165393"/>
    </source>
</evidence>
<sequence length="447" mass="48785">MISIREKIGYGLGDTASNLVFQMVINFMMFFYTDVYGLSAAAVGTLMLVVRLFDGVTDPIMGGVADRTKTRWGSYRPYLLITSIPYAILAVMTFTTPDLSDNGKLVYAYITYALLMTAYTAVNVPYSALGGVLTSNNKERTSIQSYRFALAMSGGALVSAFTMPMVDYFAGPDGDRQMGFQYAMGVFATLAFLCFVFCFFSTKERVQPKIPKNQTFFKDIASFKDNKPFMMLAAASFILLIMTAMRGATTPYYLTYYVGREDLISQFLTAGMLASIAGAVSVNWFSLRFCKVQLVKFGSIMITVTHLALYYLPSSQIELIFAASMIGGFAQMLVVPIVFAMVADTADYGALKTGSTKMAMSYSAHLLVLKFGIALGGAGAGWILAGTGYVANQEQTELALNGIMFTYALGAVITGVVMAVIFQFYTLTDAKMDEVHEELESPKATTN</sequence>
<feature type="transmembrane region" description="Helical" evidence="2">
    <location>
        <begin position="364"/>
        <end position="385"/>
    </location>
</feature>
<dbReference type="GO" id="GO:0005886">
    <property type="term" value="C:plasma membrane"/>
    <property type="evidence" value="ECO:0007669"/>
    <property type="project" value="TreeGrafter"/>
</dbReference>
<evidence type="ECO:0000256" key="2">
    <source>
        <dbReference type="SAM" id="Phobius"/>
    </source>
</evidence>
<feature type="transmembrane region" description="Helical" evidence="2">
    <location>
        <begin position="182"/>
        <end position="202"/>
    </location>
</feature>
<feature type="transmembrane region" description="Helical" evidence="2">
    <location>
        <begin position="294"/>
        <end position="313"/>
    </location>
</feature>
<dbReference type="Pfam" id="PF13347">
    <property type="entry name" value="MFS_2"/>
    <property type="match status" value="1"/>
</dbReference>
<dbReference type="InterPro" id="IPR036259">
    <property type="entry name" value="MFS_trans_sf"/>
</dbReference>
<feature type="transmembrane region" description="Helical" evidence="2">
    <location>
        <begin position="38"/>
        <end position="56"/>
    </location>
</feature>
<dbReference type="GO" id="GO:0015293">
    <property type="term" value="F:symporter activity"/>
    <property type="evidence" value="ECO:0007669"/>
    <property type="project" value="InterPro"/>
</dbReference>
<comment type="caution">
    <text evidence="3">The sequence shown here is derived from an EMBL/GenBank/DDBJ whole genome shotgun (WGS) entry which is preliminary data.</text>
</comment>
<proteinExistence type="inferred from homology"/>
<accession>A0AA41W474</accession>